<name>K3WQC7_GLOUD</name>
<feature type="transmembrane region" description="Helical" evidence="1">
    <location>
        <begin position="310"/>
        <end position="328"/>
    </location>
</feature>
<dbReference type="OMA" id="FRECISY"/>
<evidence type="ECO:0000256" key="1">
    <source>
        <dbReference type="SAM" id="Phobius"/>
    </source>
</evidence>
<evidence type="ECO:0000313" key="3">
    <source>
        <dbReference type="Proteomes" id="UP000019132"/>
    </source>
</evidence>
<dbReference type="InParanoid" id="K3WQC7"/>
<dbReference type="Proteomes" id="UP000019132">
    <property type="component" value="Unassembled WGS sequence"/>
</dbReference>
<dbReference type="EMBL" id="GL376560">
    <property type="status" value="NOT_ANNOTATED_CDS"/>
    <property type="molecule type" value="Genomic_DNA"/>
</dbReference>
<keyword evidence="3" id="KW-1185">Reference proteome</keyword>
<dbReference type="eggNOG" id="ENOG502RWSF">
    <property type="taxonomic scope" value="Eukaryota"/>
</dbReference>
<dbReference type="EnsemblProtists" id="PYU1_T007169">
    <property type="protein sequence ID" value="PYU1_T007169"/>
    <property type="gene ID" value="PYU1_G007154"/>
</dbReference>
<dbReference type="VEuPathDB" id="FungiDB:PYU1_G007154"/>
<dbReference type="HOGENOM" id="CLU_047489_0_0_1"/>
<keyword evidence="1" id="KW-0472">Membrane</keyword>
<proteinExistence type="predicted"/>
<reference evidence="3" key="1">
    <citation type="journal article" date="2010" name="Genome Biol.">
        <title>Genome sequence of the necrotrophic plant pathogen Pythium ultimum reveals original pathogenicity mechanisms and effector repertoire.</title>
        <authorList>
            <person name="Levesque C.A."/>
            <person name="Brouwer H."/>
            <person name="Cano L."/>
            <person name="Hamilton J.P."/>
            <person name="Holt C."/>
            <person name="Huitema E."/>
            <person name="Raffaele S."/>
            <person name="Robideau G.P."/>
            <person name="Thines M."/>
            <person name="Win J."/>
            <person name="Zerillo M.M."/>
            <person name="Beakes G.W."/>
            <person name="Boore J.L."/>
            <person name="Busam D."/>
            <person name="Dumas B."/>
            <person name="Ferriera S."/>
            <person name="Fuerstenberg S.I."/>
            <person name="Gachon C.M."/>
            <person name="Gaulin E."/>
            <person name="Govers F."/>
            <person name="Grenville-Briggs L."/>
            <person name="Horner N."/>
            <person name="Hostetler J."/>
            <person name="Jiang R.H."/>
            <person name="Johnson J."/>
            <person name="Krajaejun T."/>
            <person name="Lin H."/>
            <person name="Meijer H.J."/>
            <person name="Moore B."/>
            <person name="Morris P."/>
            <person name="Phuntmart V."/>
            <person name="Puiu D."/>
            <person name="Shetty J."/>
            <person name="Stajich J.E."/>
            <person name="Tripathy S."/>
            <person name="Wawra S."/>
            <person name="van West P."/>
            <person name="Whitty B.R."/>
            <person name="Coutinho P.M."/>
            <person name="Henrissat B."/>
            <person name="Martin F."/>
            <person name="Thomas P.D."/>
            <person name="Tyler B.M."/>
            <person name="De Vries R.P."/>
            <person name="Kamoun S."/>
            <person name="Yandell M."/>
            <person name="Tisserat N."/>
            <person name="Buell C.R."/>
        </authorList>
    </citation>
    <scope>NUCLEOTIDE SEQUENCE</scope>
    <source>
        <strain evidence="3">DAOM:BR144</strain>
    </source>
</reference>
<keyword evidence="1" id="KW-1133">Transmembrane helix</keyword>
<dbReference type="AlphaFoldDB" id="K3WQC7"/>
<feature type="transmembrane region" description="Helical" evidence="1">
    <location>
        <begin position="197"/>
        <end position="217"/>
    </location>
</feature>
<organism evidence="2 3">
    <name type="scientific">Globisporangium ultimum (strain ATCC 200006 / CBS 805.95 / DAOM BR144)</name>
    <name type="common">Pythium ultimum</name>
    <dbReference type="NCBI Taxonomy" id="431595"/>
    <lineage>
        <taxon>Eukaryota</taxon>
        <taxon>Sar</taxon>
        <taxon>Stramenopiles</taxon>
        <taxon>Oomycota</taxon>
        <taxon>Peronosporomycetes</taxon>
        <taxon>Pythiales</taxon>
        <taxon>Pythiaceae</taxon>
        <taxon>Globisporangium</taxon>
    </lineage>
</organism>
<keyword evidence="1" id="KW-0812">Transmembrane</keyword>
<accession>K3WQC7</accession>
<reference evidence="2" key="3">
    <citation type="submission" date="2015-02" db="UniProtKB">
        <authorList>
            <consortium name="EnsemblProtists"/>
        </authorList>
    </citation>
    <scope>IDENTIFICATION</scope>
    <source>
        <strain evidence="2">DAOM BR144</strain>
    </source>
</reference>
<evidence type="ECO:0000313" key="2">
    <source>
        <dbReference type="EnsemblProtists" id="PYU1_T007169"/>
    </source>
</evidence>
<feature type="transmembrane region" description="Helical" evidence="1">
    <location>
        <begin position="229"/>
        <end position="248"/>
    </location>
</feature>
<reference evidence="3" key="2">
    <citation type="submission" date="2010-04" db="EMBL/GenBank/DDBJ databases">
        <authorList>
            <person name="Buell R."/>
            <person name="Hamilton J."/>
            <person name="Hostetler J."/>
        </authorList>
    </citation>
    <scope>NUCLEOTIDE SEQUENCE [LARGE SCALE GENOMIC DNA]</scope>
    <source>
        <strain evidence="3">DAOM:BR144</strain>
    </source>
</reference>
<protein>
    <submittedName>
        <fullName evidence="2">Uncharacterized protein</fullName>
    </submittedName>
</protein>
<sequence>MLYLGCYYAVAARRDSTLQNEFFTRIRHTTVMFLKIPSQVVVYGSAFPLTCYLIAHVIDAPIVYELTAQKFDSFHGLFNLTFMEFVTICSVQMRNVWVLAAMAHVIVRISTQHDDWSPLNGVWSVPQFSIVVISSLTILAQFRFISLRYTPITSIERIDVFSRLHPTLNELLNENGGGGKESLGGVFIDIKAACCSALVLFMFAGIVSVVLQCFYLRRRMKLVVGWSHLITPLSAGILWPTSALAVSWNDDLFKFGRLEAILRQHRSVRSLFTTATPSVMPCSFRAHKTSNAMTMITTTLESRPRFVESITYLMNITVLTDPITFLCWRNRVGYYRARKSPHREYLVPILHGEPCIELNWEALSLTRIKSADELAWSEIIQCS</sequence>